<protein>
    <recommendedName>
        <fullName evidence="2">Flagellar basal-body/hook protein C-terminal domain-containing protein</fullName>
    </recommendedName>
</protein>
<gene>
    <name evidence="3" type="ORF">MNBD_NITROSPINAE03-619</name>
</gene>
<dbReference type="InterPro" id="IPR010930">
    <property type="entry name" value="Flg_bb/hook_C_dom"/>
</dbReference>
<organism evidence="3">
    <name type="scientific">hydrothermal vent metagenome</name>
    <dbReference type="NCBI Taxonomy" id="652676"/>
    <lineage>
        <taxon>unclassified sequences</taxon>
        <taxon>metagenomes</taxon>
        <taxon>ecological metagenomes</taxon>
    </lineage>
</organism>
<feature type="domain" description="Flagellar basal-body/hook protein C-terminal" evidence="2">
    <location>
        <begin position="1"/>
        <end position="27"/>
    </location>
</feature>
<dbReference type="Pfam" id="PF06429">
    <property type="entry name" value="Flg_bbr_C"/>
    <property type="match status" value="1"/>
</dbReference>
<sequence length="30" mass="3286">MIQSQYGFAAQVKTIQTADEMLGAILDIKT</sequence>
<reference evidence="3" key="1">
    <citation type="submission" date="2018-06" db="EMBL/GenBank/DDBJ databases">
        <authorList>
            <person name="Zhirakovskaya E."/>
        </authorList>
    </citation>
    <scope>NUCLEOTIDE SEQUENCE</scope>
</reference>
<evidence type="ECO:0000313" key="3">
    <source>
        <dbReference type="EMBL" id="VAX18607.1"/>
    </source>
</evidence>
<evidence type="ECO:0000256" key="1">
    <source>
        <dbReference type="ARBA" id="ARBA00009677"/>
    </source>
</evidence>
<comment type="similarity">
    <text evidence="1">Belongs to the flagella basal body rod proteins family.</text>
</comment>
<evidence type="ECO:0000259" key="2">
    <source>
        <dbReference type="Pfam" id="PF06429"/>
    </source>
</evidence>
<name>A0A3B1CPF1_9ZZZZ</name>
<proteinExistence type="inferred from homology"/>
<dbReference type="AlphaFoldDB" id="A0A3B1CPF1"/>
<accession>A0A3B1CPF1</accession>
<dbReference type="EMBL" id="UOGB01000118">
    <property type="protein sequence ID" value="VAX18607.1"/>
    <property type="molecule type" value="Genomic_DNA"/>
</dbReference>